<dbReference type="Gene3D" id="3.40.1440.10">
    <property type="entry name" value="GIY-YIG endonuclease"/>
    <property type="match status" value="1"/>
</dbReference>
<name>A0A397P6N2_9SPHN</name>
<feature type="domain" description="GIY-YIG" evidence="3">
    <location>
        <begin position="4"/>
        <end position="81"/>
    </location>
</feature>
<dbReference type="InterPro" id="IPR050190">
    <property type="entry name" value="UPF0213_domain"/>
</dbReference>
<dbReference type="PANTHER" id="PTHR34477:SF5">
    <property type="entry name" value="BSL5627 PROTEIN"/>
    <property type="match status" value="1"/>
</dbReference>
<evidence type="ECO:0000313" key="4">
    <source>
        <dbReference type="EMBL" id="RIA43689.1"/>
    </source>
</evidence>
<proteinExistence type="inferred from homology"/>
<keyword evidence="4" id="KW-0255">Endonuclease</keyword>
<dbReference type="PROSITE" id="PS50164">
    <property type="entry name" value="GIY_YIG"/>
    <property type="match status" value="1"/>
</dbReference>
<keyword evidence="5" id="KW-1185">Reference proteome</keyword>
<dbReference type="InterPro" id="IPR000305">
    <property type="entry name" value="GIY-YIG_endonuc"/>
</dbReference>
<dbReference type="PANTHER" id="PTHR34477">
    <property type="entry name" value="UPF0213 PROTEIN YHBQ"/>
    <property type="match status" value="1"/>
</dbReference>
<dbReference type="Proteomes" id="UP000266568">
    <property type="component" value="Unassembled WGS sequence"/>
</dbReference>
<evidence type="ECO:0000256" key="2">
    <source>
        <dbReference type="SAM" id="MobiDB-lite"/>
    </source>
</evidence>
<feature type="compositionally biased region" description="Polar residues" evidence="2">
    <location>
        <begin position="115"/>
        <end position="124"/>
    </location>
</feature>
<sequence>MMEKQPAVYIVASARNGTIYTGVTSHLLGRVHQHRTGEVEGFTKRYHVRRLVWFEPHEIMESAIVREKRIKNWPRRWKLDLIEKDNPTWRDLAEDFGFAPLPQALDGSTPHRQRSTASVWDSGS</sequence>
<keyword evidence="4" id="KW-0540">Nuclease</keyword>
<evidence type="ECO:0000259" key="3">
    <source>
        <dbReference type="PROSITE" id="PS50164"/>
    </source>
</evidence>
<dbReference type="GO" id="GO:0004519">
    <property type="term" value="F:endonuclease activity"/>
    <property type="evidence" value="ECO:0007669"/>
    <property type="project" value="UniProtKB-KW"/>
</dbReference>
<accession>A0A397P6N2</accession>
<dbReference type="SUPFAM" id="SSF82771">
    <property type="entry name" value="GIY-YIG endonuclease"/>
    <property type="match status" value="1"/>
</dbReference>
<protein>
    <submittedName>
        <fullName evidence="4">Putative endonuclease</fullName>
    </submittedName>
</protein>
<organism evidence="4 5">
    <name type="scientific">Hephaestia caeni</name>
    <dbReference type="NCBI Taxonomy" id="645617"/>
    <lineage>
        <taxon>Bacteria</taxon>
        <taxon>Pseudomonadati</taxon>
        <taxon>Pseudomonadota</taxon>
        <taxon>Alphaproteobacteria</taxon>
        <taxon>Sphingomonadales</taxon>
        <taxon>Sphingomonadaceae</taxon>
        <taxon>Hephaestia</taxon>
    </lineage>
</organism>
<comment type="caution">
    <text evidence="4">The sequence shown here is derived from an EMBL/GenBank/DDBJ whole genome shotgun (WGS) entry which is preliminary data.</text>
</comment>
<comment type="similarity">
    <text evidence="1">Belongs to the UPF0213 family.</text>
</comment>
<reference evidence="4 5" key="1">
    <citation type="submission" date="2018-08" db="EMBL/GenBank/DDBJ databases">
        <title>Genomic Encyclopedia of Type Strains, Phase IV (KMG-IV): sequencing the most valuable type-strain genomes for metagenomic binning, comparative biology and taxonomic classification.</title>
        <authorList>
            <person name="Goeker M."/>
        </authorList>
    </citation>
    <scope>NUCLEOTIDE SEQUENCE [LARGE SCALE GENOMIC DNA]</scope>
    <source>
        <strain evidence="4 5">DSM 25527</strain>
    </source>
</reference>
<evidence type="ECO:0000256" key="1">
    <source>
        <dbReference type="ARBA" id="ARBA00007435"/>
    </source>
</evidence>
<gene>
    <name evidence="4" type="ORF">DFR49_1917</name>
</gene>
<dbReference type="CDD" id="cd10448">
    <property type="entry name" value="GIY-YIG_unchar_3"/>
    <property type="match status" value="1"/>
</dbReference>
<keyword evidence="4" id="KW-0378">Hydrolase</keyword>
<evidence type="ECO:0000313" key="5">
    <source>
        <dbReference type="Proteomes" id="UP000266568"/>
    </source>
</evidence>
<dbReference type="EMBL" id="QXDC01000003">
    <property type="protein sequence ID" value="RIA43689.1"/>
    <property type="molecule type" value="Genomic_DNA"/>
</dbReference>
<dbReference type="InterPro" id="IPR035901">
    <property type="entry name" value="GIY-YIG_endonuc_sf"/>
</dbReference>
<dbReference type="AlphaFoldDB" id="A0A397P6N2"/>
<feature type="region of interest" description="Disordered" evidence="2">
    <location>
        <begin position="103"/>
        <end position="124"/>
    </location>
</feature>
<dbReference type="Pfam" id="PF01541">
    <property type="entry name" value="GIY-YIG"/>
    <property type="match status" value="1"/>
</dbReference>